<dbReference type="RefSeq" id="WP_145080257.1">
    <property type="nucleotide sequence ID" value="NZ_DAMBUX010000016.1"/>
</dbReference>
<evidence type="ECO:0000313" key="9">
    <source>
        <dbReference type="Proteomes" id="UP000315343"/>
    </source>
</evidence>
<dbReference type="InterPro" id="IPR039661">
    <property type="entry name" value="ELP3"/>
</dbReference>
<proteinExistence type="predicted"/>
<dbReference type="PROSITE" id="PS51918">
    <property type="entry name" value="RADICAL_SAM"/>
    <property type="match status" value="1"/>
</dbReference>
<feature type="domain" description="Radical SAM core" evidence="7">
    <location>
        <begin position="1"/>
        <end position="230"/>
    </location>
</feature>
<dbReference type="CDD" id="cd01335">
    <property type="entry name" value="Radical_SAM"/>
    <property type="match status" value="1"/>
</dbReference>
<dbReference type="PANTHER" id="PTHR11135:SF0">
    <property type="entry name" value="ELONGATOR COMPLEX PROTEIN 3"/>
    <property type="match status" value="1"/>
</dbReference>
<dbReference type="GO" id="GO:0005737">
    <property type="term" value="C:cytoplasm"/>
    <property type="evidence" value="ECO:0007669"/>
    <property type="project" value="TreeGrafter"/>
</dbReference>
<keyword evidence="9" id="KW-1185">Reference proteome</keyword>
<sequence length="358" mass="40382">MNKKMKIIPVFVPHIGCPNDCVFCNQKKITGMGTVAPSGKYVRDIVEEYRKTINEDTYTELAFFGGSFTAIDINLQEELLAAGKHYKDMGVVDSIRCSTRPDAITDDILILQKKYGMDIIELGIQSLDDEVLKKSNRGHSRNDSINASMLIKKHGFVLGHQIMPGLPGSTRKKDIKTCLDSIAMHPDMVRIYPTLTIKDTELLNMYEEGAYKPLSLEEAVDISAEIYSHYAVNNINVIRIGLQNSDSINEGEDVAAGPFHPAFRQLVEEKLYLSSLIAALKNEELNDKHIIIEADDKLMSFLAGQKKSNVKKLMEIFHLKQVSFKKLNNSDEIIIYDKNKKIGSFDKSLIFQNYLDLQ</sequence>
<name>A0A562JGX1_9FIRM</name>
<dbReference type="InterPro" id="IPR058240">
    <property type="entry name" value="rSAM_sf"/>
</dbReference>
<dbReference type="InterPro" id="IPR032432">
    <property type="entry name" value="Radical_SAM_C"/>
</dbReference>
<keyword evidence="2" id="KW-0004">4Fe-4S</keyword>
<dbReference type="SFLD" id="SFLDS00029">
    <property type="entry name" value="Radical_SAM"/>
    <property type="match status" value="1"/>
</dbReference>
<comment type="cofactor">
    <cofactor evidence="1">
        <name>[4Fe-4S] cluster</name>
        <dbReference type="ChEBI" id="CHEBI:49883"/>
    </cofactor>
</comment>
<reference evidence="8 9" key="1">
    <citation type="submission" date="2019-07" db="EMBL/GenBank/DDBJ databases">
        <title>Genomic Encyclopedia of Type Strains, Phase I: the one thousand microbial genomes (KMG-I) project.</title>
        <authorList>
            <person name="Kyrpides N."/>
        </authorList>
    </citation>
    <scope>NUCLEOTIDE SEQUENCE [LARGE SCALE GENOMIC DNA]</scope>
    <source>
        <strain evidence="8 9">DSM 13558</strain>
    </source>
</reference>
<evidence type="ECO:0000313" key="8">
    <source>
        <dbReference type="EMBL" id="TWH82496.1"/>
    </source>
</evidence>
<keyword evidence="3" id="KW-0949">S-adenosyl-L-methionine</keyword>
<dbReference type="SUPFAM" id="SSF102114">
    <property type="entry name" value="Radical SAM enzymes"/>
    <property type="match status" value="1"/>
</dbReference>
<dbReference type="GO" id="GO:0002926">
    <property type="term" value="P:tRNA wobble base 5-methoxycarbonylmethyl-2-thiouridinylation"/>
    <property type="evidence" value="ECO:0007669"/>
    <property type="project" value="TreeGrafter"/>
</dbReference>
<keyword evidence="4" id="KW-0479">Metal-binding</keyword>
<gene>
    <name evidence="8" type="ORF">LY60_00796</name>
</gene>
<evidence type="ECO:0000256" key="1">
    <source>
        <dbReference type="ARBA" id="ARBA00001966"/>
    </source>
</evidence>
<dbReference type="SFLD" id="SFLDG01086">
    <property type="entry name" value="elongater_protein-like"/>
    <property type="match status" value="1"/>
</dbReference>
<evidence type="ECO:0000256" key="2">
    <source>
        <dbReference type="ARBA" id="ARBA00022485"/>
    </source>
</evidence>
<dbReference type="PANTHER" id="PTHR11135">
    <property type="entry name" value="HISTONE ACETYLTRANSFERASE-RELATED"/>
    <property type="match status" value="1"/>
</dbReference>
<evidence type="ECO:0000256" key="5">
    <source>
        <dbReference type="ARBA" id="ARBA00023004"/>
    </source>
</evidence>
<dbReference type="Pfam" id="PF16199">
    <property type="entry name" value="Radical_SAM_C"/>
    <property type="match status" value="1"/>
</dbReference>
<evidence type="ECO:0000259" key="7">
    <source>
        <dbReference type="PROSITE" id="PS51918"/>
    </source>
</evidence>
<comment type="caution">
    <text evidence="8">The sequence shown here is derived from an EMBL/GenBank/DDBJ whole genome shotgun (WGS) entry which is preliminary data.</text>
</comment>
<keyword evidence="6" id="KW-0411">Iron-sulfur</keyword>
<evidence type="ECO:0000256" key="4">
    <source>
        <dbReference type="ARBA" id="ARBA00022723"/>
    </source>
</evidence>
<dbReference type="GO" id="GO:0051539">
    <property type="term" value="F:4 iron, 4 sulfur cluster binding"/>
    <property type="evidence" value="ECO:0007669"/>
    <property type="project" value="UniProtKB-KW"/>
</dbReference>
<dbReference type="OrthoDB" id="9815044at2"/>
<dbReference type="AlphaFoldDB" id="A0A562JGX1"/>
<accession>A0A562JGX1</accession>
<evidence type="ECO:0000256" key="3">
    <source>
        <dbReference type="ARBA" id="ARBA00022691"/>
    </source>
</evidence>
<dbReference type="EMBL" id="VLKH01000002">
    <property type="protein sequence ID" value="TWH82496.1"/>
    <property type="molecule type" value="Genomic_DNA"/>
</dbReference>
<organism evidence="8 9">
    <name type="scientific">Sedimentibacter saalensis</name>
    <dbReference type="NCBI Taxonomy" id="130788"/>
    <lineage>
        <taxon>Bacteria</taxon>
        <taxon>Bacillati</taxon>
        <taxon>Bacillota</taxon>
        <taxon>Tissierellia</taxon>
        <taxon>Sedimentibacter</taxon>
    </lineage>
</organism>
<dbReference type="Gene3D" id="3.80.30.20">
    <property type="entry name" value="tm_1862 like domain"/>
    <property type="match status" value="1"/>
</dbReference>
<dbReference type="SFLD" id="SFLDG01082">
    <property type="entry name" value="B12-binding_domain_containing"/>
    <property type="match status" value="1"/>
</dbReference>
<dbReference type="InterPro" id="IPR023404">
    <property type="entry name" value="rSAM_horseshoe"/>
</dbReference>
<dbReference type="InterPro" id="IPR006638">
    <property type="entry name" value="Elp3/MiaA/NifB-like_rSAM"/>
</dbReference>
<dbReference type="GO" id="GO:0046872">
    <property type="term" value="F:metal ion binding"/>
    <property type="evidence" value="ECO:0007669"/>
    <property type="project" value="UniProtKB-KW"/>
</dbReference>
<protein>
    <recommendedName>
        <fullName evidence="7">Radical SAM core domain-containing protein</fullName>
    </recommendedName>
</protein>
<evidence type="ECO:0000256" key="6">
    <source>
        <dbReference type="ARBA" id="ARBA00023014"/>
    </source>
</evidence>
<dbReference type="Proteomes" id="UP000315343">
    <property type="component" value="Unassembled WGS sequence"/>
</dbReference>
<dbReference type="GO" id="GO:0003824">
    <property type="term" value="F:catalytic activity"/>
    <property type="evidence" value="ECO:0007669"/>
    <property type="project" value="InterPro"/>
</dbReference>
<dbReference type="SMART" id="SM00729">
    <property type="entry name" value="Elp3"/>
    <property type="match status" value="1"/>
</dbReference>
<keyword evidence="5" id="KW-0408">Iron</keyword>
<dbReference type="InterPro" id="IPR007197">
    <property type="entry name" value="rSAM"/>
</dbReference>
<dbReference type="Pfam" id="PF04055">
    <property type="entry name" value="Radical_SAM"/>
    <property type="match status" value="1"/>
</dbReference>